<keyword evidence="2" id="KW-1185">Reference proteome</keyword>
<organism evidence="1 2">
    <name type="scientific">Aeromonas salmonicida subsp. salmonicida 01-B526</name>
    <dbReference type="NCBI Taxonomy" id="1076135"/>
    <lineage>
        <taxon>Bacteria</taxon>
        <taxon>Pseudomonadati</taxon>
        <taxon>Pseudomonadota</taxon>
        <taxon>Gammaproteobacteria</taxon>
        <taxon>Aeromonadales</taxon>
        <taxon>Aeromonadaceae</taxon>
        <taxon>Aeromonas</taxon>
    </lineage>
</organism>
<dbReference type="EMBL" id="AGVO01000027">
    <property type="protein sequence ID" value="EHI53080.1"/>
    <property type="molecule type" value="Genomic_DNA"/>
</dbReference>
<dbReference type="Proteomes" id="UP000006428">
    <property type="component" value="Unassembled WGS sequence"/>
</dbReference>
<comment type="caution">
    <text evidence="1">The sequence shown here is derived from an EMBL/GenBank/DDBJ whole genome shotgun (WGS) entry which is preliminary data.</text>
</comment>
<name>A0ABN0E1J4_AERSS</name>
<gene>
    <name evidence="1" type="ORF">IYQ_07526</name>
</gene>
<reference evidence="1 2" key="1">
    <citation type="journal article" date="2012" name="Front. Microbiol.">
        <title>Draft Genome Sequence of the Virulent Strain 01-B526 of the Fish Pathogen Aeromonas salmonicida.</title>
        <authorList>
            <person name="Charette S.J."/>
            <person name="Brochu F."/>
            <person name="Boyle B."/>
            <person name="Filion G."/>
            <person name="Tanaka K.H."/>
            <person name="Derome N."/>
        </authorList>
    </citation>
    <scope>NUCLEOTIDE SEQUENCE [LARGE SCALE GENOMIC DNA]</scope>
    <source>
        <strain evidence="1 2">01-B526</strain>
    </source>
</reference>
<sequence>MQQHLLLQNRLAQIEYRQRQGQEYDGAKGT</sequence>
<proteinExistence type="predicted"/>
<evidence type="ECO:0000313" key="1">
    <source>
        <dbReference type="EMBL" id="EHI53080.1"/>
    </source>
</evidence>
<evidence type="ECO:0000313" key="2">
    <source>
        <dbReference type="Proteomes" id="UP000006428"/>
    </source>
</evidence>
<accession>A0ABN0E1J4</accession>
<protein>
    <submittedName>
        <fullName evidence="1">Uncharacterized protein</fullName>
    </submittedName>
</protein>